<evidence type="ECO:0000313" key="5">
    <source>
        <dbReference type="Proteomes" id="UP001054252"/>
    </source>
</evidence>
<evidence type="ECO:0000256" key="2">
    <source>
        <dbReference type="ARBA" id="ARBA00022833"/>
    </source>
</evidence>
<evidence type="ECO:0000256" key="1">
    <source>
        <dbReference type="ARBA" id="ARBA00022723"/>
    </source>
</evidence>
<reference evidence="4 5" key="1">
    <citation type="journal article" date="2021" name="Commun. Biol.">
        <title>The genome of Shorea leprosula (Dipterocarpaceae) highlights the ecological relevance of drought in aseasonal tropical rainforests.</title>
        <authorList>
            <person name="Ng K.K.S."/>
            <person name="Kobayashi M.J."/>
            <person name="Fawcett J.A."/>
            <person name="Hatakeyama M."/>
            <person name="Paape T."/>
            <person name="Ng C.H."/>
            <person name="Ang C.C."/>
            <person name="Tnah L.H."/>
            <person name="Lee C.T."/>
            <person name="Nishiyama T."/>
            <person name="Sese J."/>
            <person name="O'Brien M.J."/>
            <person name="Copetti D."/>
            <person name="Mohd Noor M.I."/>
            <person name="Ong R.C."/>
            <person name="Putra M."/>
            <person name="Sireger I.Z."/>
            <person name="Indrioko S."/>
            <person name="Kosugi Y."/>
            <person name="Izuno A."/>
            <person name="Isagi Y."/>
            <person name="Lee S.L."/>
            <person name="Shimizu K.K."/>
        </authorList>
    </citation>
    <scope>NUCLEOTIDE SEQUENCE [LARGE SCALE GENOMIC DNA]</scope>
    <source>
        <strain evidence="4">214</strain>
    </source>
</reference>
<dbReference type="PROSITE" id="PS50064">
    <property type="entry name" value="ZF_PARP_2"/>
    <property type="match status" value="1"/>
</dbReference>
<evidence type="ECO:0000259" key="3">
    <source>
        <dbReference type="PROSITE" id="PS50064"/>
    </source>
</evidence>
<dbReference type="Proteomes" id="UP001054252">
    <property type="component" value="Unassembled WGS sequence"/>
</dbReference>
<name>A0AAV5KZF1_9ROSI</name>
<protein>
    <recommendedName>
        <fullName evidence="3">PARP-type domain-containing protein</fullName>
    </recommendedName>
</protein>
<evidence type="ECO:0000313" key="4">
    <source>
        <dbReference type="EMBL" id="GKV30376.1"/>
    </source>
</evidence>
<organism evidence="4 5">
    <name type="scientific">Rubroshorea leprosula</name>
    <dbReference type="NCBI Taxonomy" id="152421"/>
    <lineage>
        <taxon>Eukaryota</taxon>
        <taxon>Viridiplantae</taxon>
        <taxon>Streptophyta</taxon>
        <taxon>Embryophyta</taxon>
        <taxon>Tracheophyta</taxon>
        <taxon>Spermatophyta</taxon>
        <taxon>Magnoliopsida</taxon>
        <taxon>eudicotyledons</taxon>
        <taxon>Gunneridae</taxon>
        <taxon>Pentapetalae</taxon>
        <taxon>rosids</taxon>
        <taxon>malvids</taxon>
        <taxon>Malvales</taxon>
        <taxon>Dipterocarpaceae</taxon>
        <taxon>Rubroshorea</taxon>
    </lineage>
</organism>
<dbReference type="GO" id="GO:0003677">
    <property type="term" value="F:DNA binding"/>
    <property type="evidence" value="ECO:0007669"/>
    <property type="project" value="InterPro"/>
</dbReference>
<dbReference type="GO" id="GO:0008270">
    <property type="term" value="F:zinc ion binding"/>
    <property type="evidence" value="ECO:0007669"/>
    <property type="project" value="InterPro"/>
</dbReference>
<accession>A0AAV5KZF1</accession>
<dbReference type="EMBL" id="BPVZ01000086">
    <property type="protein sequence ID" value="GKV30376.1"/>
    <property type="molecule type" value="Genomic_DNA"/>
</dbReference>
<keyword evidence="5" id="KW-1185">Reference proteome</keyword>
<keyword evidence="2" id="KW-0862">Zinc</keyword>
<feature type="domain" description="PARP-type" evidence="3">
    <location>
        <begin position="5"/>
        <end position="24"/>
    </location>
</feature>
<dbReference type="InterPro" id="IPR001510">
    <property type="entry name" value="Znf_PARP"/>
</dbReference>
<keyword evidence="1" id="KW-0479">Metal-binding</keyword>
<gene>
    <name evidence="4" type="ORF">SLEP1_g39194</name>
</gene>
<sequence>MSTKVVAEYAKSGRSSSKKCGRAITAMWTAFLTELSPWRQSRALPISRLNAEPEYLKKLLDVPNTPPGSVSSVVGMGGDQLVGNLP</sequence>
<proteinExistence type="predicted"/>
<dbReference type="AlphaFoldDB" id="A0AAV5KZF1"/>
<comment type="caution">
    <text evidence="4">The sequence shown here is derived from an EMBL/GenBank/DDBJ whole genome shotgun (WGS) entry which is preliminary data.</text>
</comment>